<reference evidence="2 3" key="1">
    <citation type="submission" date="2015-06" db="EMBL/GenBank/DDBJ databases">
        <title>Draft genome of the ant-associated black yeast Phialophora attae CBS 131958.</title>
        <authorList>
            <person name="Moreno L.F."/>
            <person name="Stielow B.J."/>
            <person name="de Hoog S."/>
            <person name="Vicente V.A."/>
            <person name="Weiss V.A."/>
            <person name="de Vries M."/>
            <person name="Cruz L.M."/>
            <person name="Souza E.M."/>
        </authorList>
    </citation>
    <scope>NUCLEOTIDE SEQUENCE [LARGE SCALE GENOMIC DNA]</scope>
    <source>
        <strain evidence="2 3">CBS 131958</strain>
    </source>
</reference>
<accession>A0A0N1HHM9</accession>
<feature type="region of interest" description="Disordered" evidence="1">
    <location>
        <begin position="42"/>
        <end position="62"/>
    </location>
</feature>
<protein>
    <submittedName>
        <fullName evidence="2">Uncharacterized protein</fullName>
    </submittedName>
</protein>
<gene>
    <name evidence="2" type="ORF">AB675_350</name>
</gene>
<comment type="caution">
    <text evidence="2">The sequence shown here is derived from an EMBL/GenBank/DDBJ whole genome shotgun (WGS) entry which is preliminary data.</text>
</comment>
<proteinExistence type="predicted"/>
<evidence type="ECO:0000313" key="3">
    <source>
        <dbReference type="Proteomes" id="UP000038010"/>
    </source>
</evidence>
<dbReference type="OrthoDB" id="47375at2759"/>
<sequence length="241" mass="27676">MEHGRDQCSNSLTVRRRLGPPLDRPLRSAPAPWTTRRYVISNDPMVEPPSTREHIGNPKMSRWEENGSELGNSTRMIYPAMAGVCTGSYAISQRGARKLLYRMSLQPFNNPVDWGMNYACADRTFGLNCVATYPTIIGLYRPAGNWSKHSDIGYMPEADMGIQEEGISQRIVFSTRKNLERLFREDYEFESNYPDHISPKMNFNDIISAVGHPEEVPLDQRFLDYTNEQFMSLEWNKQGLE</sequence>
<keyword evidence="3" id="KW-1185">Reference proteome</keyword>
<dbReference type="AlphaFoldDB" id="A0A0N1HHM9"/>
<dbReference type="RefSeq" id="XP_018005525.1">
    <property type="nucleotide sequence ID" value="XM_018143566.1"/>
</dbReference>
<dbReference type="EMBL" id="LFJN01000001">
    <property type="protein sequence ID" value="KPI45562.1"/>
    <property type="molecule type" value="Genomic_DNA"/>
</dbReference>
<evidence type="ECO:0000313" key="2">
    <source>
        <dbReference type="EMBL" id="KPI45562.1"/>
    </source>
</evidence>
<dbReference type="VEuPathDB" id="FungiDB:AB675_350"/>
<evidence type="ECO:0000256" key="1">
    <source>
        <dbReference type="SAM" id="MobiDB-lite"/>
    </source>
</evidence>
<feature type="region of interest" description="Disordered" evidence="1">
    <location>
        <begin position="1"/>
        <end position="29"/>
    </location>
</feature>
<name>A0A0N1HHM9_9EURO</name>
<feature type="compositionally biased region" description="Basic and acidic residues" evidence="1">
    <location>
        <begin position="50"/>
        <end position="62"/>
    </location>
</feature>
<dbReference type="GeneID" id="28735435"/>
<organism evidence="2 3">
    <name type="scientific">Cyphellophora attinorum</name>
    <dbReference type="NCBI Taxonomy" id="1664694"/>
    <lineage>
        <taxon>Eukaryota</taxon>
        <taxon>Fungi</taxon>
        <taxon>Dikarya</taxon>
        <taxon>Ascomycota</taxon>
        <taxon>Pezizomycotina</taxon>
        <taxon>Eurotiomycetes</taxon>
        <taxon>Chaetothyriomycetidae</taxon>
        <taxon>Chaetothyriales</taxon>
        <taxon>Cyphellophoraceae</taxon>
        <taxon>Cyphellophora</taxon>
    </lineage>
</organism>
<dbReference type="Proteomes" id="UP000038010">
    <property type="component" value="Unassembled WGS sequence"/>
</dbReference>